<dbReference type="GeneID" id="98180739"/>
<feature type="compositionally biased region" description="Gly residues" evidence="1">
    <location>
        <begin position="160"/>
        <end position="170"/>
    </location>
</feature>
<proteinExistence type="predicted"/>
<reference evidence="2 3" key="1">
    <citation type="submission" date="2024-09" db="EMBL/GenBank/DDBJ databases">
        <title>Itraconazole resistance in Madurella fahalii resulting from another homologue of gene encoding cytochrome P450 14-alpha sterol demethylase (CYP51).</title>
        <authorList>
            <person name="Yoshioka I."/>
            <person name="Fahal A.H."/>
            <person name="Kaneko S."/>
            <person name="Yaguchi T."/>
        </authorList>
    </citation>
    <scope>NUCLEOTIDE SEQUENCE [LARGE SCALE GENOMIC DNA]</scope>
    <source>
        <strain evidence="2 3">IFM 68171</strain>
    </source>
</reference>
<protein>
    <submittedName>
        <fullName evidence="2">Uncharacterized protein</fullName>
    </submittedName>
</protein>
<gene>
    <name evidence="2" type="ORF">MFIFM68171_09997</name>
</gene>
<dbReference type="EMBL" id="BAAFSV010000005">
    <property type="protein sequence ID" value="GAB1319787.1"/>
    <property type="molecule type" value="Genomic_DNA"/>
</dbReference>
<name>A0ABQ0GPX6_9PEZI</name>
<dbReference type="Proteomes" id="UP001628179">
    <property type="component" value="Unassembled WGS sequence"/>
</dbReference>
<keyword evidence="3" id="KW-1185">Reference proteome</keyword>
<sequence>MHEVLVNTGVDHEGDMVETLELLWDAGASLDIRSSDRELVTQREMGKSHILPEVREMFHVDHRQRYRLGVRPREYRDEGGSWGDEGYNADLSGGDSEAQRAFPSLSGPQAGVARNAGNNGGSWSRVLSKGCETARCLLHSRLLQSTPSQSQPHLAVAGAWGGPRSSGGMLGKSATKLWSRS</sequence>
<accession>A0ABQ0GPX6</accession>
<evidence type="ECO:0000313" key="2">
    <source>
        <dbReference type="EMBL" id="GAB1319787.1"/>
    </source>
</evidence>
<comment type="caution">
    <text evidence="2">The sequence shown here is derived from an EMBL/GenBank/DDBJ whole genome shotgun (WGS) entry which is preliminary data.</text>
</comment>
<feature type="region of interest" description="Disordered" evidence="1">
    <location>
        <begin position="160"/>
        <end position="181"/>
    </location>
</feature>
<dbReference type="RefSeq" id="XP_070921517.1">
    <property type="nucleotide sequence ID" value="XM_071065416.1"/>
</dbReference>
<evidence type="ECO:0000313" key="3">
    <source>
        <dbReference type="Proteomes" id="UP001628179"/>
    </source>
</evidence>
<evidence type="ECO:0000256" key="1">
    <source>
        <dbReference type="SAM" id="MobiDB-lite"/>
    </source>
</evidence>
<organism evidence="2 3">
    <name type="scientific">Madurella fahalii</name>
    <dbReference type="NCBI Taxonomy" id="1157608"/>
    <lineage>
        <taxon>Eukaryota</taxon>
        <taxon>Fungi</taxon>
        <taxon>Dikarya</taxon>
        <taxon>Ascomycota</taxon>
        <taxon>Pezizomycotina</taxon>
        <taxon>Sordariomycetes</taxon>
        <taxon>Sordariomycetidae</taxon>
        <taxon>Sordariales</taxon>
        <taxon>Sordariales incertae sedis</taxon>
        <taxon>Madurella</taxon>
    </lineage>
</organism>
<feature type="region of interest" description="Disordered" evidence="1">
    <location>
        <begin position="95"/>
        <end position="119"/>
    </location>
</feature>